<keyword evidence="2" id="KW-1185">Reference proteome</keyword>
<dbReference type="AlphaFoldDB" id="A0A0P1GKE0"/>
<gene>
    <name evidence="1" type="ORF">TRN7648_03951</name>
</gene>
<dbReference type="OrthoDB" id="7825640at2"/>
<accession>A0A0P1GKE0</accession>
<proteinExistence type="predicted"/>
<reference evidence="1 2" key="1">
    <citation type="submission" date="2015-09" db="EMBL/GenBank/DDBJ databases">
        <authorList>
            <consortium name="Swine Surveillance"/>
        </authorList>
    </citation>
    <scope>NUCLEOTIDE SEQUENCE [LARGE SCALE GENOMIC DNA]</scope>
    <source>
        <strain evidence="1 2">CECT 7648</strain>
    </source>
</reference>
<dbReference type="EMBL" id="CYSE01000013">
    <property type="protein sequence ID" value="CUH82411.1"/>
    <property type="molecule type" value="Genomic_DNA"/>
</dbReference>
<dbReference type="RefSeq" id="WP_058249305.1">
    <property type="nucleotide sequence ID" value="NZ_CYSE01000013.1"/>
</dbReference>
<evidence type="ECO:0000313" key="2">
    <source>
        <dbReference type="Proteomes" id="UP000054935"/>
    </source>
</evidence>
<dbReference type="Proteomes" id="UP000054935">
    <property type="component" value="Unassembled WGS sequence"/>
</dbReference>
<organism evidence="1 2">
    <name type="scientific">Tropicibacter naphthalenivorans</name>
    <dbReference type="NCBI Taxonomy" id="441103"/>
    <lineage>
        <taxon>Bacteria</taxon>
        <taxon>Pseudomonadati</taxon>
        <taxon>Pseudomonadota</taxon>
        <taxon>Alphaproteobacteria</taxon>
        <taxon>Rhodobacterales</taxon>
        <taxon>Roseobacteraceae</taxon>
        <taxon>Tropicibacter</taxon>
    </lineage>
</organism>
<protein>
    <submittedName>
        <fullName evidence="1">Uncharacterized protein</fullName>
    </submittedName>
</protein>
<evidence type="ECO:0000313" key="1">
    <source>
        <dbReference type="EMBL" id="CUH82411.1"/>
    </source>
</evidence>
<sequence>MKIANPLNPVQVEFNELCAKGGGAGGGPARTKVQELLHNGSKTLNTMAFDEISQHLKTFSSANPWHVCFAVGLGWGHLAKIDEDFTAAAIEVLTDLDPAALSVARTFHLERGPTPIEQSLRGGYLMFQRVKLPATLPDDLRMIGRAQERWLSPLVSPSMDRPKYIGSWNATAMFMVALFSKPALAATLTNREVMLPPGGPIFNGLKILHKAKILKTPPSGNELDDEAFEPGSIYENNALMAELLKGRSGWSMIDVHSGLYMLGTRYPASKGWA</sequence>
<dbReference type="STRING" id="441103.TRN7648_03951"/>
<name>A0A0P1GKE0_9RHOB</name>